<proteinExistence type="predicted"/>
<evidence type="ECO:0000313" key="2">
    <source>
        <dbReference type="Proteomes" id="UP001214301"/>
    </source>
</evidence>
<keyword evidence="2" id="KW-1185">Reference proteome</keyword>
<dbReference type="InterPro" id="IPR047760">
    <property type="entry name" value="XaxB-like"/>
</dbReference>
<dbReference type="NCBIfam" id="NF033927">
    <property type="entry name" value="alph_xenorhab_B"/>
    <property type="match status" value="1"/>
</dbReference>
<accession>A0ABY7R7Q0</accession>
<dbReference type="RefSeq" id="WP_160177290.1">
    <property type="nucleotide sequence ID" value="NZ_CP116669.1"/>
</dbReference>
<evidence type="ECO:0000313" key="1">
    <source>
        <dbReference type="EMBL" id="WCH99228.1"/>
    </source>
</evidence>
<sequence length="303" mass="33957">MDDLPDVKVMLQVETRMKGLYYSESTAMLPAVRERLLDLITLVGAGNDALREKAVVSLIALNLALDDTLPQQDEQELLRIRQDLRAEVSDIVEAIGRVGGYRSPSVIELKQAHEAVVVKQREGVAEVEKMLADKLSKLEEVDALFETLDRPSVRKALRNTVPEERDIDRVLTTIKDPTVSPELVKAALSNLNKHLDLLEQGRRFADVVTARKKLSDAQVEQKRTLDHLRQQLKKAEYEAGQFASVEALLENRTPWLEQAGKFTDAWQVHCDALSASTTPEALGAALGQARDYLLALRRRFETV</sequence>
<dbReference type="Proteomes" id="UP001214301">
    <property type="component" value="Chromosome"/>
</dbReference>
<name>A0ABY7R7Q0_9PSED</name>
<dbReference type="EMBL" id="CP116669">
    <property type="protein sequence ID" value="WCH99228.1"/>
    <property type="molecule type" value="Genomic_DNA"/>
</dbReference>
<reference evidence="1 2" key="1">
    <citation type="journal article" date="2020" name="Front. Microbiol.">
        <title>Toward Biorecycling: Isolation of a Soil Bacterium That Grows on a Polyurethane Oligomer and Monomer.</title>
        <authorList>
            <person name="Espinosa M.J.C."/>
            <person name="Blanco A.C."/>
            <person name="Schmidgall T."/>
            <person name="Atanasoff-Kardjalieff A.K."/>
            <person name="Kappelmeyer U."/>
            <person name="Tischler D."/>
            <person name="Pieper D.H."/>
            <person name="Heipieper H.J."/>
            <person name="Eberlein C."/>
        </authorList>
    </citation>
    <scope>NUCLEOTIDE SEQUENCE [LARGE SCALE GENOMIC DNA]</scope>
    <source>
        <strain evidence="1 2">TDA1</strain>
    </source>
</reference>
<protein>
    <submittedName>
        <fullName evidence="1">Alpha-xenorhabdolysin family binary toxin subunit B</fullName>
    </submittedName>
</protein>
<organism evidence="1 2">
    <name type="scientific">Pseudomonas capeferrum</name>
    <dbReference type="NCBI Taxonomy" id="1495066"/>
    <lineage>
        <taxon>Bacteria</taxon>
        <taxon>Pseudomonadati</taxon>
        <taxon>Pseudomonadota</taxon>
        <taxon>Gammaproteobacteria</taxon>
        <taxon>Pseudomonadales</taxon>
        <taxon>Pseudomonadaceae</taxon>
        <taxon>Pseudomonas</taxon>
    </lineage>
</organism>
<gene>
    <name evidence="1" type="ORF">PMC74_21030</name>
</gene>